<dbReference type="OrthoDB" id="9784936at2"/>
<dbReference type="GO" id="GO:0050135">
    <property type="term" value="F:NADP+ nucleosidase activity"/>
    <property type="evidence" value="ECO:0007669"/>
    <property type="project" value="InterPro"/>
</dbReference>
<accession>A0A5C6AQM2</accession>
<dbReference type="EMBL" id="SJPR01000001">
    <property type="protein sequence ID" value="TWU00494.1"/>
    <property type="molecule type" value="Genomic_DNA"/>
</dbReference>
<evidence type="ECO:0000313" key="3">
    <source>
        <dbReference type="EMBL" id="TWU00494.1"/>
    </source>
</evidence>
<dbReference type="AlphaFoldDB" id="A0A5C6AQM2"/>
<reference evidence="3 4" key="1">
    <citation type="submission" date="2019-02" db="EMBL/GenBank/DDBJ databases">
        <title>Deep-cultivation of Planctomycetes and their phenomic and genomic characterization uncovers novel biology.</title>
        <authorList>
            <person name="Wiegand S."/>
            <person name="Jogler M."/>
            <person name="Boedeker C."/>
            <person name="Pinto D."/>
            <person name="Vollmers J."/>
            <person name="Rivas-Marin E."/>
            <person name="Kohn T."/>
            <person name="Peeters S.H."/>
            <person name="Heuer A."/>
            <person name="Rast P."/>
            <person name="Oberbeckmann S."/>
            <person name="Bunk B."/>
            <person name="Jeske O."/>
            <person name="Meyerdierks A."/>
            <person name="Storesund J.E."/>
            <person name="Kallscheuer N."/>
            <person name="Luecker S."/>
            <person name="Lage O.M."/>
            <person name="Pohl T."/>
            <person name="Merkel B.J."/>
            <person name="Hornburger P."/>
            <person name="Mueller R.-W."/>
            <person name="Bruemmer F."/>
            <person name="Labrenz M."/>
            <person name="Spormann A.M."/>
            <person name="Op Den Camp H."/>
            <person name="Overmann J."/>
            <person name="Amann R."/>
            <person name="Jetten M.S.M."/>
            <person name="Mascher T."/>
            <person name="Medema M.H."/>
            <person name="Devos D.P."/>
            <person name="Kaster A.-K."/>
            <person name="Ovreas L."/>
            <person name="Rohde M."/>
            <person name="Galperin M.Y."/>
            <person name="Jogler C."/>
        </authorList>
    </citation>
    <scope>NUCLEOTIDE SEQUENCE [LARGE SCALE GENOMIC DNA]</scope>
    <source>
        <strain evidence="3 4">Pla108</strain>
    </source>
</reference>
<gene>
    <name evidence="3" type="ORF">Pla108_14450</name>
</gene>
<dbReference type="Pfam" id="PF10137">
    <property type="entry name" value="CAP12-PCTIR_TIR"/>
    <property type="match status" value="1"/>
</dbReference>
<dbReference type="RefSeq" id="WP_146444158.1">
    <property type="nucleotide sequence ID" value="NZ_SJPR01000001.1"/>
</dbReference>
<keyword evidence="4" id="KW-1185">Reference proteome</keyword>
<feature type="domain" description="CD-NTase-associated protein 12/Pycsar effector protein TIR" evidence="1">
    <location>
        <begin position="197"/>
        <end position="314"/>
    </location>
</feature>
<dbReference type="InterPro" id="IPR025139">
    <property type="entry name" value="DUF4062"/>
</dbReference>
<evidence type="ECO:0000259" key="2">
    <source>
        <dbReference type="Pfam" id="PF13271"/>
    </source>
</evidence>
<name>A0A5C6AQM2_9BACT</name>
<proteinExistence type="predicted"/>
<dbReference type="Proteomes" id="UP000317421">
    <property type="component" value="Unassembled WGS sequence"/>
</dbReference>
<comment type="caution">
    <text evidence="3">The sequence shown here is derived from an EMBL/GenBank/DDBJ whole genome shotgun (WGS) entry which is preliminary data.</text>
</comment>
<organism evidence="3 4">
    <name type="scientific">Botrimarina colliarenosi</name>
    <dbReference type="NCBI Taxonomy" id="2528001"/>
    <lineage>
        <taxon>Bacteria</taxon>
        <taxon>Pseudomonadati</taxon>
        <taxon>Planctomycetota</taxon>
        <taxon>Planctomycetia</taxon>
        <taxon>Pirellulales</taxon>
        <taxon>Lacipirellulaceae</taxon>
        <taxon>Botrimarina</taxon>
    </lineage>
</organism>
<protein>
    <submittedName>
        <fullName evidence="3">Putative nucleotide-binding protein containing TIR-like domain protein</fullName>
    </submittedName>
</protein>
<evidence type="ECO:0000259" key="1">
    <source>
        <dbReference type="Pfam" id="PF10137"/>
    </source>
</evidence>
<dbReference type="Pfam" id="PF13271">
    <property type="entry name" value="DUF4062"/>
    <property type="match status" value="1"/>
</dbReference>
<evidence type="ECO:0000313" key="4">
    <source>
        <dbReference type="Proteomes" id="UP000317421"/>
    </source>
</evidence>
<sequence>MPTGDAITRIRVFVASPGDVALERESLTTVINELNSTVASHKNCMLELVRWETHCQPDMGRAQEVINLQVGHYDIFVGIMWKRFGTPTGEADSGTEEEFRRAYSCWEKDRGVRILFYFSQDTYKLSKPEEVEQLSKVMAFRSELQEKGLVWEYSDVGDFKDVVRPHLARLILDLPDDGGEPPKLEREPPTPASTPVRVFISSSIEGLTVAQRLQEELRKANIEAVSWTDGFAAGKTIVGELDRVLDDCDAAVMVLTSGDAVSMQGQKHPLAPDSLIYEIGLFHGRRGRDRTFVLATEDFRLPSDLAGVAYLRYDQDRLDPVITQLRRELDRIAHAKVIAQQSFRVGQGIDPIDDATTVVVLKASVRDMEMALTELQRSFGSLITPPFDHGDGVYEVMIKAPVSSAQLSILARRCNIVIQSIDHMPEPYLSDVMKQLKRYMASQFPAV</sequence>
<dbReference type="InterPro" id="IPR019302">
    <property type="entry name" value="CAP12/PCTIR_TIR_dom"/>
</dbReference>
<feature type="domain" description="DUF4062" evidence="2">
    <location>
        <begin position="11"/>
        <end position="102"/>
    </location>
</feature>